<dbReference type="EMBL" id="JAYKXN010000003">
    <property type="protein sequence ID" value="KAK7301095.1"/>
    <property type="molecule type" value="Genomic_DNA"/>
</dbReference>
<feature type="compositionally biased region" description="Basic and acidic residues" evidence="1">
    <location>
        <begin position="1576"/>
        <end position="1585"/>
    </location>
</feature>
<proteinExistence type="predicted"/>
<feature type="region of interest" description="Disordered" evidence="1">
    <location>
        <begin position="1476"/>
        <end position="1585"/>
    </location>
</feature>
<feature type="domain" description="FMP27/BLTP2/Hobbit GFWDK motif-containing RBG unit" evidence="2">
    <location>
        <begin position="997"/>
        <end position="1145"/>
    </location>
</feature>
<reference evidence="3 4" key="1">
    <citation type="submission" date="2024-01" db="EMBL/GenBank/DDBJ databases">
        <title>The genomes of 5 underutilized Papilionoideae crops provide insights into root nodulation and disease resistance.</title>
        <authorList>
            <person name="Yuan L."/>
        </authorList>
    </citation>
    <scope>NUCLEOTIDE SEQUENCE [LARGE SCALE GENOMIC DNA]</scope>
    <source>
        <strain evidence="3">LY-2023</strain>
        <tissue evidence="3">Leaf</tissue>
    </source>
</reference>
<feature type="region of interest" description="Disordered" evidence="1">
    <location>
        <begin position="45"/>
        <end position="75"/>
    </location>
</feature>
<evidence type="ECO:0000313" key="3">
    <source>
        <dbReference type="EMBL" id="KAK7301095.1"/>
    </source>
</evidence>
<dbReference type="InterPro" id="IPR045167">
    <property type="entry name" value="Hobbit"/>
</dbReference>
<name>A0AAN9JKW0_CLITE</name>
<sequence length="1854" mass="207452">MKDVQDHGEPDDTILELELGIIIKNVEISIGEIALNLNEGLLVKRKSSSESSRSERNIVSNSDSPGTKEPSKKQQALDRFISLFPRKQTGALVNTAMLGANCGSKSSGKTEDRPTTSPVSFDLSKLSGNFVHRENGLSVENKVIGVQFKSVKSRPAKDIGESTRLHFQLEFSEIHVWIVSAYLLKLLWYAFHFSFLLLAYKSFIVPLTLQLLRDVGTSTLEILKVKLVSFVYVPVQSIMPVRAETEIKLGGTRCNIILGRIKPWLLLHKPKEKKMVLREESSAAKPKSTDSKAIMWTCNFSAPEMTIRLFNMAGSPVYHVCLQSSHVFANNTSNKGTTVRTELCEFNLQLANENQEYFRDRLWGGESKSGSIIHITKVSLDWGKKNMKSNEEGGPVCTILSVDVTGLVVYLTFKRIESFISTAISLQVLMKSLSASKKKTTQSRGRSSKNSGKGNQLLKCNLEQCSVYVLGETGLENSVVPDPKRVNFGSQGGRVIIDVSEDGTPRTANVVSTVSDDCEKLKYCISLEIFHFKLCVNKEKQSTQVELERVRTIYQEYMEENRPVSELALFDMKNAKFVQRLGLKDNASCSLFSATDITARWEPDLQISIVELVLQLKLMVHNTKLQERGNEHVEDVSHTKDANLKKEATVGSAQPVKKKSTFAVDVETLNIYAELGDGVDAMVQVQSIFSENARIGVLLEALVFNFNGARIIKSSRMQISRIPRASDDASDGKEPVATTWDYVIQGLDVQIFMPYRLELRAIDDALEDMLRGLKLISAAKTNTIFPVKKESSKVKKPSSVKFGCVKFFIRKLTADIEEEPLQGWLDEHYQLLKKEVGELAVRLNFLDEFISMVKQDPKSTDDTNSSSQERKIYFNDVEVDVNNSTAIESVREEIYKQSFRSYYQACQNLVACEGSGAYRNDDFQLGFKSSTSRSSLLLISALDLDVKLTKFDGGDDGMIEFLRKADPVCLEFDIPFARLYGANILLNTSSLVAQIRDYTFPLFAGSSAKCEGRVVLAQQATSFQPQVLQDVYIGRWRKVCMLRSASGTTPPMKTYFDLPLHFQKGEVSYGVGYEPVFADISYAFTVVLRRANLSVRNPGPLILPPKKEKSLPWWDDMRNYIHGRISLYFSETRFNILASTDPYEKLDKLLLLTSFMEIHQSDGHILVSAKDFRILLSSLESLADKHGSKIPPGVSGAFLEVPAFTLEVIMEWGCDSDQPLNHYLFSLPVEGKPREFIFDPFRSTSLSLNFTPLCIKNMPLHDDDPAQGLTLMMRKLKLELYLGRGQKKFTFESERDALDLVYQGIDLHLPKFFLNKEECCSVAKLISMTPKGSQPASEDKTPSEKGYMTQKSPDDGFMLSCDYFTLRKQSPKADPATLVAWHEAGKLNAEKTLVQSEGENRTETDEDMQLELSDDDGYNVVIADSCQRVFVFGLKILWTVEIRNAVFSWVGGLSKAFAPAKPSPSRQYAQRKLYEDKKQHVAETPQDDGAETHQDDGGEPPRDDEAETHPDDGAETNQGDGAETNQDEGAKTLQDEVSQSLNTNNISDSPSPQAAGNSGLLSSPPHSVNADSLPSAKKENEDESEGTRHFMVNIIAPQFNLHAEHANDRFLLAAASGRVLAQSFHSVLHVGHEMIEQAISTANVQRSEYQPEISWKRMELSVMLEHVQAHVAPTDVDPGAGVQWLPKILKGSPKVMRTGALLERVFMPCDMYVQFTRHKGGTQELKVKPLKELTFNSQNITATMTSRQFQVMLDVLTNLLLARSPKPKTSLSPFVEDDEGVEDEADEVVPNGVEEVELAKINLEKKEREERLILDDIRKLSLWCDPSRDTHTEKDPNCWMIDGGIAMLVKNESC</sequence>
<evidence type="ECO:0000259" key="2">
    <source>
        <dbReference type="SMART" id="SM01214"/>
    </source>
</evidence>
<dbReference type="InterPro" id="IPR019441">
    <property type="entry name" value="FMP27/BLTP2/Hobbit_GFWDK_RBG"/>
</dbReference>
<dbReference type="Proteomes" id="UP001359559">
    <property type="component" value="Unassembled WGS sequence"/>
</dbReference>
<feature type="compositionally biased region" description="Basic and acidic residues" evidence="1">
    <location>
        <begin position="1490"/>
        <end position="1512"/>
    </location>
</feature>
<evidence type="ECO:0000256" key="1">
    <source>
        <dbReference type="SAM" id="MobiDB-lite"/>
    </source>
</evidence>
<comment type="caution">
    <text evidence="3">The sequence shown here is derived from an EMBL/GenBank/DDBJ whole genome shotgun (WGS) entry which is preliminary data.</text>
</comment>
<dbReference type="PANTHER" id="PTHR15678">
    <property type="entry name" value="ANTIGEN MLAA-22-RELATED"/>
    <property type="match status" value="1"/>
</dbReference>
<gene>
    <name evidence="3" type="ORF">RJT34_11955</name>
</gene>
<dbReference type="PANTHER" id="PTHR15678:SF10">
    <property type="entry name" value="LOCALIZATION AND RNA POL II PROMOTER FMP27 DOMAIN PROTEIN"/>
    <property type="match status" value="1"/>
</dbReference>
<keyword evidence="4" id="KW-1185">Reference proteome</keyword>
<protein>
    <recommendedName>
        <fullName evidence="2">FMP27/BLTP2/Hobbit GFWDK motif-containing RBG unit domain-containing protein</fullName>
    </recommendedName>
</protein>
<accession>A0AAN9JKW0</accession>
<organism evidence="3 4">
    <name type="scientific">Clitoria ternatea</name>
    <name type="common">Butterfly pea</name>
    <dbReference type="NCBI Taxonomy" id="43366"/>
    <lineage>
        <taxon>Eukaryota</taxon>
        <taxon>Viridiplantae</taxon>
        <taxon>Streptophyta</taxon>
        <taxon>Embryophyta</taxon>
        <taxon>Tracheophyta</taxon>
        <taxon>Spermatophyta</taxon>
        <taxon>Magnoliopsida</taxon>
        <taxon>eudicotyledons</taxon>
        <taxon>Gunneridae</taxon>
        <taxon>Pentapetalae</taxon>
        <taxon>rosids</taxon>
        <taxon>fabids</taxon>
        <taxon>Fabales</taxon>
        <taxon>Fabaceae</taxon>
        <taxon>Papilionoideae</taxon>
        <taxon>50 kb inversion clade</taxon>
        <taxon>NPAAA clade</taxon>
        <taxon>indigoferoid/millettioid clade</taxon>
        <taxon>Phaseoleae</taxon>
        <taxon>Clitoria</taxon>
    </lineage>
</organism>
<dbReference type="SMART" id="SM01214">
    <property type="entry name" value="Fmp27_GFWDK"/>
    <property type="match status" value="1"/>
</dbReference>
<feature type="region of interest" description="Disordered" evidence="1">
    <location>
        <begin position="1329"/>
        <end position="1348"/>
    </location>
</feature>
<evidence type="ECO:0000313" key="4">
    <source>
        <dbReference type="Proteomes" id="UP001359559"/>
    </source>
</evidence>
<dbReference type="Pfam" id="PF10344">
    <property type="entry name" value="Hobbit"/>
    <property type="match status" value="2"/>
</dbReference>
<feature type="compositionally biased region" description="Polar residues" evidence="1">
    <location>
        <begin position="1535"/>
        <end position="1572"/>
    </location>
</feature>